<dbReference type="Gene3D" id="3.40.50.2300">
    <property type="match status" value="1"/>
</dbReference>
<dbReference type="PROSITE" id="PS01124">
    <property type="entry name" value="HTH_ARAC_FAMILY_2"/>
    <property type="match status" value="1"/>
</dbReference>
<evidence type="ECO:0000259" key="12">
    <source>
        <dbReference type="PROSITE" id="PS50110"/>
    </source>
</evidence>
<dbReference type="Pfam" id="PF12833">
    <property type="entry name" value="HTH_18"/>
    <property type="match status" value="1"/>
</dbReference>
<name>A0ABU0MZS7_9FIRM</name>
<evidence type="ECO:0000256" key="6">
    <source>
        <dbReference type="ARBA" id="ARBA00023015"/>
    </source>
</evidence>
<organism evidence="13 14">
    <name type="scientific">Paraclostridium ghonii</name>
    <dbReference type="NCBI Taxonomy" id="29358"/>
    <lineage>
        <taxon>Bacteria</taxon>
        <taxon>Bacillati</taxon>
        <taxon>Bacillota</taxon>
        <taxon>Clostridia</taxon>
        <taxon>Peptostreptococcales</taxon>
        <taxon>Peptostreptococcaceae</taxon>
        <taxon>Paraclostridium</taxon>
    </lineage>
</organism>
<evidence type="ECO:0000256" key="5">
    <source>
        <dbReference type="ARBA" id="ARBA00023012"/>
    </source>
</evidence>
<evidence type="ECO:0000256" key="1">
    <source>
        <dbReference type="ARBA" id="ARBA00004496"/>
    </source>
</evidence>
<dbReference type="InterPro" id="IPR011006">
    <property type="entry name" value="CheY-like_superfamily"/>
</dbReference>
<evidence type="ECO:0000259" key="11">
    <source>
        <dbReference type="PROSITE" id="PS01124"/>
    </source>
</evidence>
<dbReference type="PRINTS" id="PR00032">
    <property type="entry name" value="HTHARAC"/>
</dbReference>
<dbReference type="SMART" id="SM00448">
    <property type="entry name" value="REC"/>
    <property type="match status" value="1"/>
</dbReference>
<keyword evidence="6" id="KW-0805">Transcription regulation</keyword>
<evidence type="ECO:0000256" key="10">
    <source>
        <dbReference type="PROSITE-ProRule" id="PRU00169"/>
    </source>
</evidence>
<dbReference type="InterPro" id="IPR001789">
    <property type="entry name" value="Sig_transdc_resp-reg_receiver"/>
</dbReference>
<keyword evidence="4 10" id="KW-0597">Phosphoprotein</keyword>
<dbReference type="SMART" id="SM00342">
    <property type="entry name" value="HTH_ARAC"/>
    <property type="match status" value="1"/>
</dbReference>
<feature type="domain" description="HTH araC/xylS-type" evidence="11">
    <location>
        <begin position="445"/>
        <end position="543"/>
    </location>
</feature>
<evidence type="ECO:0000256" key="7">
    <source>
        <dbReference type="ARBA" id="ARBA00023125"/>
    </source>
</evidence>
<dbReference type="InterPro" id="IPR018060">
    <property type="entry name" value="HTH_AraC"/>
</dbReference>
<dbReference type="SUPFAM" id="SSF46689">
    <property type="entry name" value="Homeodomain-like"/>
    <property type="match status" value="2"/>
</dbReference>
<dbReference type="PANTHER" id="PTHR42713">
    <property type="entry name" value="HISTIDINE KINASE-RELATED"/>
    <property type="match status" value="1"/>
</dbReference>
<dbReference type="InterPro" id="IPR018062">
    <property type="entry name" value="HTH_AraC-typ_CS"/>
</dbReference>
<evidence type="ECO:0000313" key="13">
    <source>
        <dbReference type="EMBL" id="MDQ0556405.1"/>
    </source>
</evidence>
<accession>A0ABU0MZS7</accession>
<evidence type="ECO:0000256" key="4">
    <source>
        <dbReference type="ARBA" id="ARBA00022553"/>
    </source>
</evidence>
<dbReference type="InterPro" id="IPR009057">
    <property type="entry name" value="Homeodomain-like_sf"/>
</dbReference>
<proteinExistence type="predicted"/>
<dbReference type="Proteomes" id="UP001232584">
    <property type="component" value="Unassembled WGS sequence"/>
</dbReference>
<keyword evidence="7" id="KW-0238">DNA-binding</keyword>
<dbReference type="Pfam" id="PF00072">
    <property type="entry name" value="Response_reg"/>
    <property type="match status" value="1"/>
</dbReference>
<keyword evidence="3" id="KW-0963">Cytoplasm</keyword>
<feature type="modified residue" description="4-aspartylphosphate" evidence="10">
    <location>
        <position position="55"/>
    </location>
</feature>
<protein>
    <recommendedName>
        <fullName evidence="2">Stage 0 sporulation protein A homolog</fullName>
    </recommendedName>
</protein>
<dbReference type="SUPFAM" id="SSF52172">
    <property type="entry name" value="CheY-like"/>
    <property type="match status" value="1"/>
</dbReference>
<dbReference type="RefSeq" id="WP_307505513.1">
    <property type="nucleotide sequence ID" value="NZ_BAAACE010000021.1"/>
</dbReference>
<keyword evidence="8" id="KW-0804">Transcription</keyword>
<dbReference type="InterPro" id="IPR020449">
    <property type="entry name" value="Tscrpt_reg_AraC-type_HTH"/>
</dbReference>
<dbReference type="PANTHER" id="PTHR42713:SF3">
    <property type="entry name" value="TRANSCRIPTIONAL REGULATORY PROTEIN HPTR"/>
    <property type="match status" value="1"/>
</dbReference>
<evidence type="ECO:0000256" key="9">
    <source>
        <dbReference type="ARBA" id="ARBA00024867"/>
    </source>
</evidence>
<reference evidence="13 14" key="1">
    <citation type="submission" date="2023-07" db="EMBL/GenBank/DDBJ databases">
        <title>Genomic Encyclopedia of Type Strains, Phase IV (KMG-IV): sequencing the most valuable type-strain genomes for metagenomic binning, comparative biology and taxonomic classification.</title>
        <authorList>
            <person name="Goeker M."/>
        </authorList>
    </citation>
    <scope>NUCLEOTIDE SEQUENCE [LARGE SCALE GENOMIC DNA]</scope>
    <source>
        <strain evidence="13 14">DSM 15049</strain>
    </source>
</reference>
<sequence length="552" mass="64713">MYKLMVVEDEKIIRRGIIQGVRWSELGFEVISEAKNGVEALEKLKEENVDVVITDIKMPIMDGIELSKRIREEYKDIEIVILSGFSEFDYAREAIRFNAYEYLLKPTKKTKLIEIFQKMKVKLDKQKENKKKSISNNVILNEGYENLRREFLLGVLDGDRQVLNDIKCNMDKLELDIDGEMFVSAVIDINITSVKERIEEAWKNDNKILTYVYKNIVDEVLKNIENSISVVRSINEIDVLFCFNDKKNQNEYIIEILDDINKKLKSIVFKNSDVKIGIGIGFAYSSILQASRSYKQAKKAIEETFFESDKFINVFNNAEFEFEQHWIKNYTKEVSHIVNTIVKGDKDDLEKLINIMFDKFIEYKINPKLIKDYCYILQFTLISNSYGLIDENEASKIQSEFDYVIKKSDSLKELREEIINLSINTSNVFIKLNNKEIENKEVIIKKAKDYIKANYSKKLTLDSISEEVYLSPNYFSVLFKKVTGETYIEYLQKVRMRAAKKMLEDRTKKVYEVAFAIGYSDYKYFVSKFKKAVGVSPKEYRQNIENQLIEIK</sequence>
<evidence type="ECO:0000256" key="8">
    <source>
        <dbReference type="ARBA" id="ARBA00023163"/>
    </source>
</evidence>
<evidence type="ECO:0000256" key="3">
    <source>
        <dbReference type="ARBA" id="ARBA00022490"/>
    </source>
</evidence>
<dbReference type="InterPro" id="IPR051552">
    <property type="entry name" value="HptR"/>
</dbReference>
<evidence type="ECO:0000313" key="14">
    <source>
        <dbReference type="Proteomes" id="UP001232584"/>
    </source>
</evidence>
<dbReference type="CDD" id="cd17536">
    <property type="entry name" value="REC_YesN-like"/>
    <property type="match status" value="1"/>
</dbReference>
<feature type="domain" description="Response regulatory" evidence="12">
    <location>
        <begin position="3"/>
        <end position="120"/>
    </location>
</feature>
<evidence type="ECO:0000256" key="2">
    <source>
        <dbReference type="ARBA" id="ARBA00018672"/>
    </source>
</evidence>
<comment type="subcellular location">
    <subcellularLocation>
        <location evidence="1">Cytoplasm</location>
    </subcellularLocation>
</comment>
<keyword evidence="5" id="KW-0902">Two-component regulatory system</keyword>
<comment type="function">
    <text evidence="9">May play the central regulatory role in sporulation. It may be an element of the effector pathway responsible for the activation of sporulation genes in response to nutritional stress. Spo0A may act in concert with spo0H (a sigma factor) to control the expression of some genes that are critical to the sporulation process.</text>
</comment>
<gene>
    <name evidence="13" type="ORF">QOZ92_001519</name>
</gene>
<dbReference type="PROSITE" id="PS50110">
    <property type="entry name" value="RESPONSE_REGULATORY"/>
    <property type="match status" value="1"/>
</dbReference>
<dbReference type="EMBL" id="JAUSWG010000005">
    <property type="protein sequence ID" value="MDQ0556405.1"/>
    <property type="molecule type" value="Genomic_DNA"/>
</dbReference>
<dbReference type="PROSITE" id="PS00041">
    <property type="entry name" value="HTH_ARAC_FAMILY_1"/>
    <property type="match status" value="1"/>
</dbReference>
<dbReference type="Gene3D" id="1.10.10.60">
    <property type="entry name" value="Homeodomain-like"/>
    <property type="match status" value="2"/>
</dbReference>
<keyword evidence="14" id="KW-1185">Reference proteome</keyword>
<comment type="caution">
    <text evidence="13">The sequence shown here is derived from an EMBL/GenBank/DDBJ whole genome shotgun (WGS) entry which is preliminary data.</text>
</comment>